<organism evidence="2 3">
    <name type="scientific">Blattamonas nauphoetae</name>
    <dbReference type="NCBI Taxonomy" id="2049346"/>
    <lineage>
        <taxon>Eukaryota</taxon>
        <taxon>Metamonada</taxon>
        <taxon>Preaxostyla</taxon>
        <taxon>Oxymonadida</taxon>
        <taxon>Blattamonas</taxon>
    </lineage>
</organism>
<gene>
    <name evidence="2" type="ORF">BLNAU_254</name>
</gene>
<name>A0ABQ9YMH1_9EUKA</name>
<proteinExistence type="predicted"/>
<evidence type="ECO:0000313" key="3">
    <source>
        <dbReference type="Proteomes" id="UP001281761"/>
    </source>
</evidence>
<feature type="region of interest" description="Disordered" evidence="1">
    <location>
        <begin position="1"/>
        <end position="57"/>
    </location>
</feature>
<evidence type="ECO:0000313" key="2">
    <source>
        <dbReference type="EMBL" id="KAK2964953.1"/>
    </source>
</evidence>
<evidence type="ECO:0000256" key="1">
    <source>
        <dbReference type="SAM" id="MobiDB-lite"/>
    </source>
</evidence>
<protein>
    <submittedName>
        <fullName evidence="2">Uncharacterized protein</fullName>
    </submittedName>
</protein>
<keyword evidence="3" id="KW-1185">Reference proteome</keyword>
<sequence>MGCGSSKDNDDANDPEYEDPVENTTPKTPKKKKYKVQRPPKIVFRRSTPRGAPGEPIDGVFFSQDPMIHLDINLDPSDQPQTLTITLVKTKDEELDEPFEVPQQIEEQIVPDIRSSLVQVVFSTKKQWSPGMYSISVVIDENVWHTEPFIIVNAS</sequence>
<dbReference type="EMBL" id="JARBJD010000001">
    <property type="protein sequence ID" value="KAK2964953.1"/>
    <property type="molecule type" value="Genomic_DNA"/>
</dbReference>
<accession>A0ABQ9YMH1</accession>
<dbReference type="Proteomes" id="UP001281761">
    <property type="component" value="Unassembled WGS sequence"/>
</dbReference>
<reference evidence="2 3" key="1">
    <citation type="journal article" date="2022" name="bioRxiv">
        <title>Genomics of Preaxostyla Flagellates Illuminates Evolutionary Transitions and the Path Towards Mitochondrial Loss.</title>
        <authorList>
            <person name="Novak L.V.F."/>
            <person name="Treitli S.C."/>
            <person name="Pyrih J."/>
            <person name="Halakuc P."/>
            <person name="Pipaliya S.V."/>
            <person name="Vacek V."/>
            <person name="Brzon O."/>
            <person name="Soukal P."/>
            <person name="Eme L."/>
            <person name="Dacks J.B."/>
            <person name="Karnkowska A."/>
            <person name="Elias M."/>
            <person name="Hampl V."/>
        </authorList>
    </citation>
    <scope>NUCLEOTIDE SEQUENCE [LARGE SCALE GENOMIC DNA]</scope>
    <source>
        <strain evidence="2">NAU3</strain>
        <tissue evidence="2">Gut</tissue>
    </source>
</reference>
<feature type="compositionally biased region" description="Acidic residues" evidence="1">
    <location>
        <begin position="11"/>
        <end position="21"/>
    </location>
</feature>
<feature type="compositionally biased region" description="Basic residues" evidence="1">
    <location>
        <begin position="28"/>
        <end position="48"/>
    </location>
</feature>
<comment type="caution">
    <text evidence="2">The sequence shown here is derived from an EMBL/GenBank/DDBJ whole genome shotgun (WGS) entry which is preliminary data.</text>
</comment>